<dbReference type="OrthoDB" id="6379221at2759"/>
<dbReference type="Proteomes" id="UP000694843">
    <property type="component" value="Unplaced"/>
</dbReference>
<dbReference type="AlphaFoldDB" id="A0A8B7MZN3"/>
<reference evidence="3" key="1">
    <citation type="submission" date="2025-08" db="UniProtKB">
        <authorList>
            <consortium name="RefSeq"/>
        </authorList>
    </citation>
    <scope>IDENTIFICATION</scope>
    <source>
        <tissue evidence="3">Whole organism</tissue>
    </source>
</reference>
<feature type="chain" id="PRO_5034875600" evidence="1">
    <location>
        <begin position="25"/>
        <end position="161"/>
    </location>
</feature>
<evidence type="ECO:0000313" key="3">
    <source>
        <dbReference type="RefSeq" id="XP_018007037.1"/>
    </source>
</evidence>
<evidence type="ECO:0000313" key="2">
    <source>
        <dbReference type="Proteomes" id="UP000694843"/>
    </source>
</evidence>
<gene>
    <name evidence="3" type="primary">LOC108664856</name>
</gene>
<dbReference type="KEGG" id="hazt:108664856"/>
<evidence type="ECO:0000256" key="1">
    <source>
        <dbReference type="SAM" id="SignalP"/>
    </source>
</evidence>
<keyword evidence="1" id="KW-0732">Signal</keyword>
<dbReference type="GeneID" id="108664856"/>
<accession>A0A8B7MZN3</accession>
<sequence length="161" mass="17749">METKKGNYAAIAVCLLALLFTCSAEDGDRSDDARLFAAIRTLTQLSFVSTTTTVPYTCHLSLNTQACRKRRRFRKALDLPKERSDKIPYRSDLDIVGSFADNHAIADTDDNEGSRDPKLALTLWQSFTSTYTIAVTTTNLLSTFSVSFFCSIVGGNFPPAC</sequence>
<name>A0A8B7MZN3_HYAAZ</name>
<keyword evidence="2" id="KW-1185">Reference proteome</keyword>
<organism evidence="2 3">
    <name type="scientific">Hyalella azteca</name>
    <name type="common">Amphipod</name>
    <dbReference type="NCBI Taxonomy" id="294128"/>
    <lineage>
        <taxon>Eukaryota</taxon>
        <taxon>Metazoa</taxon>
        <taxon>Ecdysozoa</taxon>
        <taxon>Arthropoda</taxon>
        <taxon>Crustacea</taxon>
        <taxon>Multicrustacea</taxon>
        <taxon>Malacostraca</taxon>
        <taxon>Eumalacostraca</taxon>
        <taxon>Peracarida</taxon>
        <taxon>Amphipoda</taxon>
        <taxon>Senticaudata</taxon>
        <taxon>Talitrida</taxon>
        <taxon>Talitroidea</taxon>
        <taxon>Hyalellidae</taxon>
        <taxon>Hyalella</taxon>
    </lineage>
</organism>
<dbReference type="RefSeq" id="XP_018007037.1">
    <property type="nucleotide sequence ID" value="XM_018151548.2"/>
</dbReference>
<proteinExistence type="predicted"/>
<feature type="signal peptide" evidence="1">
    <location>
        <begin position="1"/>
        <end position="24"/>
    </location>
</feature>
<protein>
    <submittedName>
        <fullName evidence="3">Uncharacterized protein LOC108664856</fullName>
    </submittedName>
</protein>